<dbReference type="EMBL" id="CAADJD010000009">
    <property type="protein sequence ID" value="VFS57580.1"/>
    <property type="molecule type" value="Genomic_DNA"/>
</dbReference>
<gene>
    <name evidence="1" type="ORF">NCTC12993_00759</name>
</gene>
<organism evidence="1 2">
    <name type="scientific">Kluyvera cryocrescens</name>
    <name type="common">Kluyvera citrophila</name>
    <dbReference type="NCBI Taxonomy" id="580"/>
    <lineage>
        <taxon>Bacteria</taxon>
        <taxon>Pseudomonadati</taxon>
        <taxon>Pseudomonadota</taxon>
        <taxon>Gammaproteobacteria</taxon>
        <taxon>Enterobacterales</taxon>
        <taxon>Enterobacteriaceae</taxon>
        <taxon>Kluyvera</taxon>
    </lineage>
</organism>
<accession>A0A485AAD2</accession>
<reference evidence="1 2" key="1">
    <citation type="submission" date="2019-03" db="EMBL/GenBank/DDBJ databases">
        <authorList>
            <consortium name="Pathogen Informatics"/>
        </authorList>
    </citation>
    <scope>NUCLEOTIDE SEQUENCE [LARGE SCALE GENOMIC DNA]</scope>
    <source>
        <strain evidence="1 2">NCTC12993</strain>
    </source>
</reference>
<evidence type="ECO:0000313" key="1">
    <source>
        <dbReference type="EMBL" id="VFS57580.1"/>
    </source>
</evidence>
<dbReference type="Proteomes" id="UP000401081">
    <property type="component" value="Unassembled WGS sequence"/>
</dbReference>
<sequence>MGFTQSQAVSTTAGALPRLPQLAINIVIRQLANSLLYITGLFRYFHSSLGNRFGSCCMLFSALLISFCFRFTGATDVTKPKAPAIAAMTATTKPIIDSIPIASSRDSCSSLLKASTAISDAVLPAVNNLRYSHQITGVVKATIRGKEPRS</sequence>
<dbReference type="AlphaFoldDB" id="A0A485AAD2"/>
<proteinExistence type="predicted"/>
<evidence type="ECO:0000313" key="2">
    <source>
        <dbReference type="Proteomes" id="UP000401081"/>
    </source>
</evidence>
<name>A0A485AAD2_KLUCR</name>
<keyword evidence="2" id="KW-1185">Reference proteome</keyword>
<protein>
    <submittedName>
        <fullName evidence="1">Uncharacterized protein</fullName>
    </submittedName>
</protein>